<evidence type="ECO:0000313" key="4">
    <source>
        <dbReference type="Proteomes" id="UP000003531"/>
    </source>
</evidence>
<evidence type="ECO:0000256" key="2">
    <source>
        <dbReference type="SAM" id="Phobius"/>
    </source>
</evidence>
<dbReference type="Pfam" id="PF05656">
    <property type="entry name" value="DUF805"/>
    <property type="match status" value="1"/>
</dbReference>
<accession>C2EJQ8</accession>
<evidence type="ECO:0000256" key="1">
    <source>
        <dbReference type="SAM" id="MobiDB-lite"/>
    </source>
</evidence>
<comment type="caution">
    <text evidence="3">The sequence shown here is derived from an EMBL/GenBank/DDBJ whole genome shotgun (WGS) entry which is preliminary data.</text>
</comment>
<dbReference type="HOGENOM" id="CLU_595533_0_0_9"/>
<dbReference type="AlphaFoldDB" id="C2EJQ8"/>
<dbReference type="PATRIC" id="fig|1423799.3.peg.1794"/>
<feature type="transmembrane region" description="Helical" evidence="2">
    <location>
        <begin position="96"/>
        <end position="118"/>
    </location>
</feature>
<name>C2EJQ8_9LACO</name>
<feature type="transmembrane region" description="Helical" evidence="2">
    <location>
        <begin position="64"/>
        <end position="84"/>
    </location>
</feature>
<dbReference type="EMBL" id="ACGT01000044">
    <property type="protein sequence ID" value="EEJ73209.1"/>
    <property type="molecule type" value="Genomic_DNA"/>
</dbReference>
<keyword evidence="2" id="KW-1133">Transmembrane helix</keyword>
<proteinExistence type="predicted"/>
<dbReference type="PANTHER" id="PTHR34980">
    <property type="entry name" value="INNER MEMBRANE PROTEIN-RELATED-RELATED"/>
    <property type="match status" value="1"/>
</dbReference>
<keyword evidence="2" id="KW-0812">Transmembrane</keyword>
<protein>
    <recommendedName>
        <fullName evidence="5">DUF805 domain-containing protein</fullName>
    </recommendedName>
</protein>
<reference evidence="3 4" key="1">
    <citation type="submission" date="2009-01" db="EMBL/GenBank/DDBJ databases">
        <authorList>
            <person name="Qin X."/>
            <person name="Bachman B."/>
            <person name="Battles P."/>
            <person name="Bell A."/>
            <person name="Bess C."/>
            <person name="Bickham C."/>
            <person name="Chaboub L."/>
            <person name="Chen D."/>
            <person name="Coyle M."/>
            <person name="Deiros D.R."/>
            <person name="Dinh H."/>
            <person name="Forbes L."/>
            <person name="Fowler G."/>
            <person name="Francisco L."/>
            <person name="Fu Q."/>
            <person name="Gubbala S."/>
            <person name="Hale W."/>
            <person name="Han Y."/>
            <person name="Hemphill L."/>
            <person name="Highlander S.K."/>
            <person name="Hirani K."/>
            <person name="Hogues M."/>
            <person name="Jackson L."/>
            <person name="Jakkamsetti A."/>
            <person name="Javaid M."/>
            <person name="Jiang H."/>
            <person name="Korchina V."/>
            <person name="Kovar C."/>
            <person name="Lara F."/>
            <person name="Lee S."/>
            <person name="Mata R."/>
            <person name="Mathew T."/>
            <person name="Moen C."/>
            <person name="Morales K."/>
            <person name="Munidasa M."/>
            <person name="Nazareth L."/>
            <person name="Ngo R."/>
            <person name="Nguyen L."/>
            <person name="Okwuonu G."/>
            <person name="Ongeri F."/>
            <person name="Patil S."/>
            <person name="Petrosino J."/>
            <person name="Pham C."/>
            <person name="Pham P."/>
            <person name="Pu L.-L."/>
            <person name="Puazo M."/>
            <person name="Raj R."/>
            <person name="Reid J."/>
            <person name="Rouhana J."/>
            <person name="Saada N."/>
            <person name="Shang Y."/>
            <person name="Simmons D."/>
            <person name="Thornton R."/>
            <person name="Warren J."/>
            <person name="Weissenberger G."/>
            <person name="Zhang J."/>
            <person name="Zhang L."/>
            <person name="Zhou C."/>
            <person name="Zhu D."/>
            <person name="Muzny D."/>
            <person name="Worley K."/>
            <person name="Gibbs R."/>
        </authorList>
    </citation>
    <scope>NUCLEOTIDE SEQUENCE [LARGE SCALE GENOMIC DNA]</scope>
    <source>
        <strain evidence="3 4">ATCC 11741</strain>
    </source>
</reference>
<sequence length="459" mass="50584">MVYFKNGGEYMRKANLGDSTIIMFKDIYRYGKRMSRPNYWWGMLGLAIILVLDFLALAILPDIWFINVIILGVLLILLLAYLSATARRLRDVGYSGWFTFLSFIPYCVGLVILLFFTLKPTKKENNKYANDVQSNFGKFLTQSNKLFVGSLLAFALLFGIIGATGTNDNKQQSTNSSAVSKHSASSKHETNKNNDEKKIGVKGFYTVKIKDIKANDDNNFVIQGTTKAPNNSKIIAVATGGSLNDASIPNAETYKYSRVKNGEFSAEIEKSPIGDKIHANKQYKYYIVATNKNTDSTPGEFVDDNVLKSMKHTKIHKIKVTQDILNKPVSAKPNISPDQALYGLKGSKIKIINNYDAFSQNITKYFYKRISLTNDVVVNVEDSGNNTSIITVAVDGDTNKLLLVGVPASAMSLTTLDKLSNGSKLSVSSTGLILGKHVTDPYSGQSIPAIQAEAIDLQN</sequence>
<dbReference type="GO" id="GO:0005886">
    <property type="term" value="C:plasma membrane"/>
    <property type="evidence" value="ECO:0007669"/>
    <property type="project" value="TreeGrafter"/>
</dbReference>
<organism evidence="3 4">
    <name type="scientific">Ligilactobacillus salivarius DSM 20555 = ATCC 11741</name>
    <dbReference type="NCBI Taxonomy" id="1423799"/>
    <lineage>
        <taxon>Bacteria</taxon>
        <taxon>Bacillati</taxon>
        <taxon>Bacillota</taxon>
        <taxon>Bacilli</taxon>
        <taxon>Lactobacillales</taxon>
        <taxon>Lactobacillaceae</taxon>
        <taxon>Ligilactobacillus</taxon>
    </lineage>
</organism>
<gene>
    <name evidence="3" type="ORF">HMPREF0545_1880</name>
</gene>
<feature type="transmembrane region" description="Helical" evidence="2">
    <location>
        <begin position="146"/>
        <end position="165"/>
    </location>
</feature>
<feature type="compositionally biased region" description="Basic and acidic residues" evidence="1">
    <location>
        <begin position="186"/>
        <end position="195"/>
    </location>
</feature>
<evidence type="ECO:0008006" key="5">
    <source>
        <dbReference type="Google" id="ProtNLM"/>
    </source>
</evidence>
<evidence type="ECO:0000313" key="3">
    <source>
        <dbReference type="EMBL" id="EEJ73209.1"/>
    </source>
</evidence>
<feature type="transmembrane region" description="Helical" evidence="2">
    <location>
        <begin position="39"/>
        <end position="58"/>
    </location>
</feature>
<keyword evidence="2" id="KW-0472">Membrane</keyword>
<dbReference type="InterPro" id="IPR008523">
    <property type="entry name" value="DUF805"/>
</dbReference>
<dbReference type="Proteomes" id="UP000003531">
    <property type="component" value="Unassembled WGS sequence"/>
</dbReference>
<feature type="region of interest" description="Disordered" evidence="1">
    <location>
        <begin position="169"/>
        <end position="195"/>
    </location>
</feature>
<dbReference type="PANTHER" id="PTHR34980:SF2">
    <property type="entry name" value="INNER MEMBRANE PROTEIN YHAH-RELATED"/>
    <property type="match status" value="1"/>
</dbReference>